<evidence type="ECO:0000256" key="13">
    <source>
        <dbReference type="ARBA" id="ARBA00043832"/>
    </source>
</evidence>
<dbReference type="EMBL" id="JADGKB010000121">
    <property type="protein sequence ID" value="KAJ3253053.1"/>
    <property type="molecule type" value="Genomic_DNA"/>
</dbReference>
<dbReference type="InterPro" id="IPR000560">
    <property type="entry name" value="His_Pase_clade-2"/>
</dbReference>
<evidence type="ECO:0000256" key="12">
    <source>
        <dbReference type="ARBA" id="ARBA00043691"/>
    </source>
</evidence>
<dbReference type="GO" id="GO:0016020">
    <property type="term" value="C:membrane"/>
    <property type="evidence" value="ECO:0007669"/>
    <property type="project" value="UniProtKB-SubCell"/>
</dbReference>
<keyword evidence="16" id="KW-1185">Reference proteome</keyword>
<evidence type="ECO:0000256" key="10">
    <source>
        <dbReference type="ARBA" id="ARBA00043668"/>
    </source>
</evidence>
<comment type="catalytic activity">
    <reaction evidence="10">
        <text>1D-myo-inositol 1,2,5,6-tetrakisphosphate + H2O = 1D-myo-inositol 1,2,6-trisphosphate + phosphate</text>
        <dbReference type="Rhea" id="RHEA:77119"/>
        <dbReference type="ChEBI" id="CHEBI:15377"/>
        <dbReference type="ChEBI" id="CHEBI:43474"/>
        <dbReference type="ChEBI" id="CHEBI:195535"/>
        <dbReference type="ChEBI" id="CHEBI:195537"/>
        <dbReference type="EC" id="3.1.3.62"/>
    </reaction>
    <physiologicalReaction direction="left-to-right" evidence="10">
        <dbReference type="Rhea" id="RHEA:77120"/>
    </physiologicalReaction>
</comment>
<dbReference type="PANTHER" id="PTHR20963:SF8">
    <property type="entry name" value="MULTIPLE INOSITOL POLYPHOSPHATE PHOSPHATASE 1"/>
    <property type="match status" value="1"/>
</dbReference>
<evidence type="ECO:0000256" key="9">
    <source>
        <dbReference type="ARBA" id="ARBA00031642"/>
    </source>
</evidence>
<keyword evidence="7" id="KW-0378">Hydrolase</keyword>
<evidence type="ECO:0000256" key="14">
    <source>
        <dbReference type="SAM" id="SignalP"/>
    </source>
</evidence>
<gene>
    <name evidence="15" type="primary">MINPP1_2</name>
    <name evidence="15" type="ORF">HK103_001015</name>
</gene>
<dbReference type="PANTHER" id="PTHR20963">
    <property type="entry name" value="MULTIPLE INOSITOL POLYPHOSPHATE PHOSPHATASE-RELATED"/>
    <property type="match status" value="1"/>
</dbReference>
<accession>A0AAD5Y5B1</accession>
<evidence type="ECO:0000256" key="8">
    <source>
        <dbReference type="ARBA" id="ARBA00023136"/>
    </source>
</evidence>
<evidence type="ECO:0000313" key="15">
    <source>
        <dbReference type="EMBL" id="KAJ3253053.1"/>
    </source>
</evidence>
<evidence type="ECO:0000313" key="16">
    <source>
        <dbReference type="Proteomes" id="UP001210925"/>
    </source>
</evidence>
<protein>
    <recommendedName>
        <fullName evidence="5">Multiple inositol polyphosphate phosphatase 1</fullName>
        <ecNumber evidence="4">3.1.3.62</ecNumber>
        <ecNumber evidence="3">3.1.3.80</ecNumber>
    </recommendedName>
    <alternativeName>
        <fullName evidence="9">2,3-bisphosphoglycerate 3-phosphatase</fullName>
    </alternativeName>
</protein>
<dbReference type="SUPFAM" id="SSF53254">
    <property type="entry name" value="Phosphoglycerate mutase-like"/>
    <property type="match status" value="1"/>
</dbReference>
<dbReference type="EC" id="3.1.3.62" evidence="4"/>
<comment type="catalytic activity">
    <reaction evidence="13">
        <text>(2R)-2,3-bisphosphoglycerate + H2O = (2R)-2-phosphoglycerate + phosphate</text>
        <dbReference type="Rhea" id="RHEA:27381"/>
        <dbReference type="ChEBI" id="CHEBI:15377"/>
        <dbReference type="ChEBI" id="CHEBI:43474"/>
        <dbReference type="ChEBI" id="CHEBI:58248"/>
        <dbReference type="ChEBI" id="CHEBI:58289"/>
        <dbReference type="EC" id="3.1.3.80"/>
    </reaction>
    <physiologicalReaction direction="left-to-right" evidence="13">
        <dbReference type="Rhea" id="RHEA:27382"/>
    </physiologicalReaction>
</comment>
<comment type="caution">
    <text evidence="15">The sequence shown here is derived from an EMBL/GenBank/DDBJ whole genome shotgun (WGS) entry which is preliminary data.</text>
</comment>
<dbReference type="Pfam" id="PF00328">
    <property type="entry name" value="His_Phos_2"/>
    <property type="match status" value="1"/>
</dbReference>
<comment type="catalytic activity">
    <reaction evidence="12">
        <text>1D-myo-inositol hexakisphosphate + H2O = 1D-myo-inositol 1,2,4,5,6-pentakisphosphate + phosphate</text>
        <dbReference type="Rhea" id="RHEA:16989"/>
        <dbReference type="ChEBI" id="CHEBI:15377"/>
        <dbReference type="ChEBI" id="CHEBI:43474"/>
        <dbReference type="ChEBI" id="CHEBI:57798"/>
        <dbReference type="ChEBI" id="CHEBI:58130"/>
        <dbReference type="EC" id="3.1.3.62"/>
    </reaction>
    <physiologicalReaction direction="left-to-right" evidence="12">
        <dbReference type="Rhea" id="RHEA:16990"/>
    </physiologicalReaction>
</comment>
<comment type="catalytic activity">
    <reaction evidence="11">
        <text>1D-myo-inositol 1,2,4,5,6-pentakisphosphate + H2O = 1D-myo-inositol 1,2,5,6-tetrakisphosphate + phosphate</text>
        <dbReference type="Rhea" id="RHEA:77115"/>
        <dbReference type="ChEBI" id="CHEBI:15377"/>
        <dbReference type="ChEBI" id="CHEBI:43474"/>
        <dbReference type="ChEBI" id="CHEBI:57798"/>
        <dbReference type="ChEBI" id="CHEBI:195535"/>
        <dbReference type="EC" id="3.1.3.62"/>
    </reaction>
    <physiologicalReaction direction="left-to-right" evidence="11">
        <dbReference type="Rhea" id="RHEA:77116"/>
    </physiologicalReaction>
</comment>
<dbReference type="InterPro" id="IPR029033">
    <property type="entry name" value="His_PPase_superfam"/>
</dbReference>
<dbReference type="GO" id="GO:0003993">
    <property type="term" value="F:acid phosphatase activity"/>
    <property type="evidence" value="ECO:0007669"/>
    <property type="project" value="TreeGrafter"/>
</dbReference>
<dbReference type="EC" id="3.1.3.80" evidence="3"/>
<evidence type="ECO:0000256" key="2">
    <source>
        <dbReference type="ARBA" id="ARBA00008422"/>
    </source>
</evidence>
<dbReference type="Gene3D" id="3.40.50.1240">
    <property type="entry name" value="Phosphoglycerate mutase-like"/>
    <property type="match status" value="1"/>
</dbReference>
<evidence type="ECO:0000256" key="6">
    <source>
        <dbReference type="ARBA" id="ARBA00022729"/>
    </source>
</evidence>
<evidence type="ECO:0000256" key="7">
    <source>
        <dbReference type="ARBA" id="ARBA00022801"/>
    </source>
</evidence>
<dbReference type="GO" id="GO:0034417">
    <property type="term" value="F:bisphosphoglycerate 3-phosphatase activity"/>
    <property type="evidence" value="ECO:0007669"/>
    <property type="project" value="UniProtKB-EC"/>
</dbReference>
<comment type="similarity">
    <text evidence="2">Belongs to the histidine acid phosphatase family. MINPP1 subfamily.</text>
</comment>
<dbReference type="AlphaFoldDB" id="A0AAD5Y5B1"/>
<feature type="signal peptide" evidence="14">
    <location>
        <begin position="1"/>
        <end position="15"/>
    </location>
</feature>
<comment type="subcellular location">
    <subcellularLocation>
        <location evidence="1">Membrane</location>
    </subcellularLocation>
</comment>
<evidence type="ECO:0000256" key="1">
    <source>
        <dbReference type="ARBA" id="ARBA00004370"/>
    </source>
</evidence>
<dbReference type="Proteomes" id="UP001210925">
    <property type="component" value="Unassembled WGS sequence"/>
</dbReference>
<evidence type="ECO:0000256" key="3">
    <source>
        <dbReference type="ARBA" id="ARBA00012976"/>
    </source>
</evidence>
<dbReference type="CDD" id="cd07061">
    <property type="entry name" value="HP_HAP_like"/>
    <property type="match status" value="1"/>
</dbReference>
<keyword evidence="6 14" id="KW-0732">Signal</keyword>
<evidence type="ECO:0000256" key="11">
    <source>
        <dbReference type="ARBA" id="ARBA00043671"/>
    </source>
</evidence>
<reference evidence="15" key="1">
    <citation type="submission" date="2020-05" db="EMBL/GenBank/DDBJ databases">
        <title>Phylogenomic resolution of chytrid fungi.</title>
        <authorList>
            <person name="Stajich J.E."/>
            <person name="Amses K."/>
            <person name="Simmons R."/>
            <person name="Seto K."/>
            <person name="Myers J."/>
            <person name="Bonds A."/>
            <person name="Quandt C.A."/>
            <person name="Barry K."/>
            <person name="Liu P."/>
            <person name="Grigoriev I."/>
            <person name="Longcore J.E."/>
            <person name="James T.Y."/>
        </authorList>
    </citation>
    <scope>NUCLEOTIDE SEQUENCE</scope>
    <source>
        <strain evidence="15">PLAUS21</strain>
    </source>
</reference>
<keyword evidence="8" id="KW-0472">Membrane</keyword>
<evidence type="ECO:0000256" key="5">
    <source>
        <dbReference type="ARBA" id="ARBA00018097"/>
    </source>
</evidence>
<feature type="chain" id="PRO_5042134342" description="Multiple inositol polyphosphate phosphatase 1" evidence="14">
    <location>
        <begin position="16"/>
        <end position="509"/>
    </location>
</feature>
<sequence>MKSVFILYFSIAVQCIELGSTTPYPASDYSPLPDKQLLQVHMFTRHGARFPTAKSFQAHLDVANLVQSSPLFKNEQIDLGYGNTSNAGLLHPTGKSSVFEYGQRFQARYKQTNLLTDHSKFFSSSSNDKRVLQTASSFFTGMAGTDLPNGVVKNRTLDSDNDMNKSCFLYVNTPKNKQEAKAFENSIKGELASRVNSKLQLNLNDTQVSTLQDACAFQLAFGSTLDKSVCKPFDEQDFVDFALDDDLAKFYTLSYGLEPPFNSQFGCSPLAGLVANINNPQLSATFHFGHAETIIPIVTSLGLFKDAQPLRANDACLAGRQFQVTKIAPFQTNLVFEVYAGQSPSNPDLRLLMNEKPIDLPCSKNGLVSLQEFESFYQEVLTCKFDSICQNPYTTIGGSNGNTGNVSVSTDIPAIPTPTVQVPIATPPVDIPPAVFTNIPTVIPTPAVGIPAPVAGIPTPAANIPTPAANIPTPIANMPVAAPATATKAIVSSALLPFNFHFLFVLLLV</sequence>
<proteinExistence type="inferred from homology"/>
<evidence type="ECO:0000256" key="4">
    <source>
        <dbReference type="ARBA" id="ARBA00013040"/>
    </source>
</evidence>
<name>A0AAD5Y5B1_9FUNG</name>
<organism evidence="15 16">
    <name type="scientific">Boothiomyces macroporosus</name>
    <dbReference type="NCBI Taxonomy" id="261099"/>
    <lineage>
        <taxon>Eukaryota</taxon>
        <taxon>Fungi</taxon>
        <taxon>Fungi incertae sedis</taxon>
        <taxon>Chytridiomycota</taxon>
        <taxon>Chytridiomycota incertae sedis</taxon>
        <taxon>Chytridiomycetes</taxon>
        <taxon>Rhizophydiales</taxon>
        <taxon>Terramycetaceae</taxon>
        <taxon>Boothiomyces</taxon>
    </lineage>
</organism>